<protein>
    <submittedName>
        <fullName evidence="2">Uncharacterized protein</fullName>
    </submittedName>
</protein>
<reference evidence="2" key="1">
    <citation type="journal article" date="2023" name="Genome Biol. Evol.">
        <title>Long-read-based Genome Assembly of Drosophila gunungcola Reveals Fewer Chemosensory Genes in Flower-breeding Species.</title>
        <authorList>
            <person name="Negi A."/>
            <person name="Liao B.Y."/>
            <person name="Yeh S.D."/>
        </authorList>
    </citation>
    <scope>NUCLEOTIDE SEQUENCE</scope>
    <source>
        <strain evidence="2">Sukarami</strain>
    </source>
</reference>
<evidence type="ECO:0000313" key="3">
    <source>
        <dbReference type="Proteomes" id="UP001059596"/>
    </source>
</evidence>
<dbReference type="Proteomes" id="UP001059596">
    <property type="component" value="Chromosome 3R"/>
</dbReference>
<proteinExistence type="predicted"/>
<feature type="compositionally biased region" description="Basic and acidic residues" evidence="1">
    <location>
        <begin position="32"/>
        <end position="50"/>
    </location>
</feature>
<comment type="caution">
    <text evidence="2">The sequence shown here is derived from an EMBL/GenBank/DDBJ whole genome shotgun (WGS) entry which is preliminary data.</text>
</comment>
<sequence length="50" mass="5422">MEGELEGVRVNQTKGAKTLSAYACGKGNHSGRAKDRPIQGRKRAEVSIYC</sequence>
<evidence type="ECO:0000313" key="2">
    <source>
        <dbReference type="EMBL" id="KAI8045094.1"/>
    </source>
</evidence>
<gene>
    <name evidence="2" type="ORF">M5D96_001272</name>
</gene>
<name>A0A9Q0BVA4_9MUSC</name>
<accession>A0A9Q0BVA4</accession>
<feature type="region of interest" description="Disordered" evidence="1">
    <location>
        <begin position="21"/>
        <end position="50"/>
    </location>
</feature>
<organism evidence="2 3">
    <name type="scientific">Drosophila gunungcola</name>
    <name type="common">fruit fly</name>
    <dbReference type="NCBI Taxonomy" id="103775"/>
    <lineage>
        <taxon>Eukaryota</taxon>
        <taxon>Metazoa</taxon>
        <taxon>Ecdysozoa</taxon>
        <taxon>Arthropoda</taxon>
        <taxon>Hexapoda</taxon>
        <taxon>Insecta</taxon>
        <taxon>Pterygota</taxon>
        <taxon>Neoptera</taxon>
        <taxon>Endopterygota</taxon>
        <taxon>Diptera</taxon>
        <taxon>Brachycera</taxon>
        <taxon>Muscomorpha</taxon>
        <taxon>Ephydroidea</taxon>
        <taxon>Drosophilidae</taxon>
        <taxon>Drosophila</taxon>
        <taxon>Sophophora</taxon>
    </lineage>
</organism>
<dbReference type="EMBL" id="JAMKOV010000001">
    <property type="protein sequence ID" value="KAI8045094.1"/>
    <property type="molecule type" value="Genomic_DNA"/>
</dbReference>
<evidence type="ECO:0000256" key="1">
    <source>
        <dbReference type="SAM" id="MobiDB-lite"/>
    </source>
</evidence>
<keyword evidence="3" id="KW-1185">Reference proteome</keyword>
<feature type="non-terminal residue" evidence="2">
    <location>
        <position position="50"/>
    </location>
</feature>
<dbReference type="AlphaFoldDB" id="A0A9Q0BVA4"/>